<keyword evidence="4" id="KW-1185">Reference proteome</keyword>
<reference evidence="3 4" key="1">
    <citation type="submission" date="2014-11" db="EMBL/GenBank/DDBJ databases">
        <title>Genome sequence and analysis of novel Kurthia sp.</title>
        <authorList>
            <person name="Lawson J.N."/>
            <person name="Gonzalez J.E."/>
            <person name="Rinauldi L."/>
            <person name="Xuan Z."/>
            <person name="Firman A."/>
            <person name="Shaddox L."/>
            <person name="Trudeau A."/>
            <person name="Shah S."/>
            <person name="Reiman D."/>
        </authorList>
    </citation>
    <scope>NUCLEOTIDE SEQUENCE [LARGE SCALE GENOMIC DNA]</scope>
    <source>
        <strain evidence="3 4">3B1D</strain>
    </source>
</reference>
<name>A0A433RRR4_9BACL</name>
<feature type="active site" description="Charge relay system" evidence="1">
    <location>
        <position position="222"/>
    </location>
</feature>
<proteinExistence type="predicted"/>
<dbReference type="SUPFAM" id="SSF53474">
    <property type="entry name" value="alpha/beta-Hydrolases"/>
    <property type="match status" value="1"/>
</dbReference>
<dbReference type="Gene3D" id="3.40.50.1820">
    <property type="entry name" value="alpha/beta hydrolase"/>
    <property type="match status" value="1"/>
</dbReference>
<accession>A0A433RRR4</accession>
<evidence type="ECO:0000256" key="1">
    <source>
        <dbReference type="PIRSR" id="PIRSR017388-1"/>
    </source>
</evidence>
<dbReference type="InterPro" id="IPR022742">
    <property type="entry name" value="Hydrolase_4"/>
</dbReference>
<dbReference type="InterPro" id="IPR029058">
    <property type="entry name" value="AB_hydrolase_fold"/>
</dbReference>
<feature type="domain" description="Serine aminopeptidase S33" evidence="2">
    <location>
        <begin position="15"/>
        <end position="229"/>
    </location>
</feature>
<dbReference type="AlphaFoldDB" id="A0A433RRR4"/>
<dbReference type="RefSeq" id="WP_126991283.1">
    <property type="nucleotide sequence ID" value="NZ_JTFC01000033.1"/>
</dbReference>
<evidence type="ECO:0000313" key="3">
    <source>
        <dbReference type="EMBL" id="RUS53855.1"/>
    </source>
</evidence>
<gene>
    <name evidence="3" type="ORF">QI30_14250</name>
</gene>
<comment type="caution">
    <text evidence="3">The sequence shown here is derived from an EMBL/GenBank/DDBJ whole genome shotgun (WGS) entry which is preliminary data.</text>
</comment>
<evidence type="ECO:0000313" key="4">
    <source>
        <dbReference type="Proteomes" id="UP000288623"/>
    </source>
</evidence>
<dbReference type="EMBL" id="JTFC01000033">
    <property type="protein sequence ID" value="RUS53855.1"/>
    <property type="molecule type" value="Genomic_DNA"/>
</dbReference>
<evidence type="ECO:0000259" key="2">
    <source>
        <dbReference type="Pfam" id="PF12146"/>
    </source>
</evidence>
<dbReference type="InterPro" id="IPR051044">
    <property type="entry name" value="MAG_DAG_Lipase"/>
</dbReference>
<protein>
    <submittedName>
        <fullName evidence="3">Carboxylesterase</fullName>
    </submittedName>
</protein>
<dbReference type="PIRSF" id="PIRSF017388">
    <property type="entry name" value="Esterase_lipase"/>
    <property type="match status" value="1"/>
</dbReference>
<dbReference type="InterPro" id="IPR012354">
    <property type="entry name" value="Esterase_lipase"/>
</dbReference>
<organism evidence="3 4">
    <name type="scientific">Candidatus Kurthia intestinigallinarum</name>
    <dbReference type="NCBI Taxonomy" id="1562256"/>
    <lineage>
        <taxon>Bacteria</taxon>
        <taxon>Bacillati</taxon>
        <taxon>Bacillota</taxon>
        <taxon>Bacilli</taxon>
        <taxon>Bacillales</taxon>
        <taxon>Caryophanaceae</taxon>
        <taxon>Kurthia</taxon>
    </lineage>
</organism>
<dbReference type="PANTHER" id="PTHR11614">
    <property type="entry name" value="PHOSPHOLIPASE-RELATED"/>
    <property type="match status" value="1"/>
</dbReference>
<dbReference type="GO" id="GO:0052689">
    <property type="term" value="F:carboxylic ester hydrolase activity"/>
    <property type="evidence" value="ECO:0007669"/>
    <property type="project" value="InterPro"/>
</dbReference>
<dbReference type="Proteomes" id="UP000288623">
    <property type="component" value="Unassembled WGS sequence"/>
</dbReference>
<feature type="active site" description="Nucleophile" evidence="1">
    <location>
        <position position="93"/>
    </location>
</feature>
<sequence>MKVSLPEPFFFEAGKRAVLLLHGFTGSSADVRILGRFLEKEGYTVKAPHYKGHGVSPKELIQTGPKDWWQDVERAYEELVEAGYSEIAVAGLSLGGVFSLRLGYTKPLKGIVTMCAPMTMRTTDTMFSGILKYANDFSRAFGYTEEQRVALKEDIKREGMPSLPKLPELIQDVRSHVDEVYAPIFVVQGRLDDVINPKSAQIIYDTVESIDKHIKWYEESGHVITLDKEKKQLHEDILAFLNTLDWQE</sequence>
<dbReference type="Pfam" id="PF12146">
    <property type="entry name" value="Hydrolase_4"/>
    <property type="match status" value="1"/>
</dbReference>
<feature type="active site" description="Charge relay system" evidence="1">
    <location>
        <position position="192"/>
    </location>
</feature>
<dbReference type="OrthoDB" id="9800213at2"/>